<sequence>MILLCWQRTLKHHHKWAASRVLGDDEKGDMPRSQYQETQASRGLGRRIPSLPLSSKRRMWPHSGGG</sequence>
<gene>
    <name evidence="2" type="ORF">RRF57_005904</name>
</gene>
<reference evidence="2 3" key="1">
    <citation type="submission" date="2023-10" db="EMBL/GenBank/DDBJ databases">
        <title>Draft genome sequence of Xylaria bambusicola isolate GMP-LS, the root and basal stem rot pathogen of sugarcane in Indonesia.</title>
        <authorList>
            <person name="Selvaraj P."/>
            <person name="Muralishankar V."/>
            <person name="Muruganantham S."/>
            <person name="Sp S."/>
            <person name="Haryani S."/>
            <person name="Lau K.J.X."/>
            <person name="Naqvi N.I."/>
        </authorList>
    </citation>
    <scope>NUCLEOTIDE SEQUENCE [LARGE SCALE GENOMIC DNA]</scope>
    <source>
        <strain evidence="2">GMP-LS</strain>
    </source>
</reference>
<dbReference type="EMBL" id="JAWHQM010000015">
    <property type="protein sequence ID" value="KAK5630189.1"/>
    <property type="molecule type" value="Genomic_DNA"/>
</dbReference>
<feature type="region of interest" description="Disordered" evidence="1">
    <location>
        <begin position="22"/>
        <end position="66"/>
    </location>
</feature>
<protein>
    <submittedName>
        <fullName evidence="2">Uncharacterized protein</fullName>
    </submittedName>
</protein>
<comment type="caution">
    <text evidence="2">The sequence shown here is derived from an EMBL/GenBank/DDBJ whole genome shotgun (WGS) entry which is preliminary data.</text>
</comment>
<evidence type="ECO:0000313" key="3">
    <source>
        <dbReference type="Proteomes" id="UP001305414"/>
    </source>
</evidence>
<name>A0AAN7UMW2_9PEZI</name>
<dbReference type="AlphaFoldDB" id="A0AAN7UMW2"/>
<organism evidence="2 3">
    <name type="scientific">Xylaria bambusicola</name>
    <dbReference type="NCBI Taxonomy" id="326684"/>
    <lineage>
        <taxon>Eukaryota</taxon>
        <taxon>Fungi</taxon>
        <taxon>Dikarya</taxon>
        <taxon>Ascomycota</taxon>
        <taxon>Pezizomycotina</taxon>
        <taxon>Sordariomycetes</taxon>
        <taxon>Xylariomycetidae</taxon>
        <taxon>Xylariales</taxon>
        <taxon>Xylariaceae</taxon>
        <taxon>Xylaria</taxon>
    </lineage>
</organism>
<evidence type="ECO:0000313" key="2">
    <source>
        <dbReference type="EMBL" id="KAK5630189.1"/>
    </source>
</evidence>
<proteinExistence type="predicted"/>
<evidence type="ECO:0000256" key="1">
    <source>
        <dbReference type="SAM" id="MobiDB-lite"/>
    </source>
</evidence>
<keyword evidence="3" id="KW-1185">Reference proteome</keyword>
<dbReference type="Proteomes" id="UP001305414">
    <property type="component" value="Unassembled WGS sequence"/>
</dbReference>
<accession>A0AAN7UMW2</accession>